<dbReference type="OrthoDB" id="5694214at2"/>
<dbReference type="Pfam" id="PF14322">
    <property type="entry name" value="SusD-like_3"/>
    <property type="match status" value="1"/>
</dbReference>
<feature type="signal peptide" evidence="6">
    <location>
        <begin position="1"/>
        <end position="21"/>
    </location>
</feature>
<organism evidence="9 10">
    <name type="scientific">Zobellia galactanivorans (strain DSM 12802 / CCUG 47099 / CIP 106680 / NCIMB 13871 / Dsij)</name>
    <dbReference type="NCBI Taxonomy" id="63186"/>
    <lineage>
        <taxon>Bacteria</taxon>
        <taxon>Pseudomonadati</taxon>
        <taxon>Bacteroidota</taxon>
        <taxon>Flavobacteriia</taxon>
        <taxon>Flavobacteriales</taxon>
        <taxon>Flavobacteriaceae</taxon>
        <taxon>Zobellia</taxon>
    </lineage>
</organism>
<comment type="similarity">
    <text evidence="2">Belongs to the SusD family.</text>
</comment>
<dbReference type="RefSeq" id="WP_013994860.1">
    <property type="nucleotide sequence ID" value="NC_015844.1"/>
</dbReference>
<dbReference type="AlphaFoldDB" id="G0L167"/>
<proteinExistence type="inferred from homology"/>
<gene>
    <name evidence="9" type="ordered locus">zobellia_3532</name>
</gene>
<evidence type="ECO:0000259" key="7">
    <source>
        <dbReference type="Pfam" id="PF07980"/>
    </source>
</evidence>
<feature type="domain" description="RagB/SusD" evidence="7">
    <location>
        <begin position="347"/>
        <end position="556"/>
    </location>
</feature>
<feature type="domain" description="SusD-like N-terminal" evidence="8">
    <location>
        <begin position="37"/>
        <end position="224"/>
    </location>
</feature>
<keyword evidence="10" id="KW-1185">Reference proteome</keyword>
<dbReference type="SUPFAM" id="SSF48452">
    <property type="entry name" value="TPR-like"/>
    <property type="match status" value="1"/>
</dbReference>
<dbReference type="InterPro" id="IPR012944">
    <property type="entry name" value="SusD_RagB_dom"/>
</dbReference>
<reference evidence="9 10" key="2">
    <citation type="journal article" date="2012" name="Environ. Microbiol.">
        <title>Characterization of the first alginolytic operons in a marine bacterium: from their emergence in marine Flavobacteriia to their independent transfers to marine Proteobacteria and human gut Bacteroides.</title>
        <authorList>
            <person name="Thomas F."/>
            <person name="Barbeyron T."/>
            <person name="Tonon T."/>
            <person name="Genicot S."/>
            <person name="Czjzek M."/>
            <person name="Michel G."/>
        </authorList>
    </citation>
    <scope>NUCLEOTIDE SEQUENCE [LARGE SCALE GENOMIC DNA]</scope>
    <source>
        <strain evidence="10">DSM 12802 / CCUG 47099 / CIP 106680 / NCIMB 13871 / Dsij</strain>
    </source>
</reference>
<evidence type="ECO:0000256" key="5">
    <source>
        <dbReference type="ARBA" id="ARBA00023237"/>
    </source>
</evidence>
<dbReference type="GO" id="GO:0009279">
    <property type="term" value="C:cell outer membrane"/>
    <property type="evidence" value="ECO:0007669"/>
    <property type="project" value="UniProtKB-SubCell"/>
</dbReference>
<protein>
    <submittedName>
        <fullName evidence="9">SusD/RagB family lipoprotein</fullName>
    </submittedName>
</protein>
<dbReference type="PATRIC" id="fig|63186.3.peg.3448"/>
<evidence type="ECO:0000313" key="10">
    <source>
        <dbReference type="Proteomes" id="UP000008898"/>
    </source>
</evidence>
<dbReference type="Gene3D" id="1.25.40.390">
    <property type="match status" value="1"/>
</dbReference>
<sequence length="557" mass="64169">MRKYRYTIVCLILTLSFFSCNEEEWLEEEVIDFYSADNSYETAAQFNSAVARLYNLTDLYTVWGGATSFFIFQYTSDVAYDAISPTHELNSYPDNLTPENVRVRTLWQRYYEIVTNANVIIGRIDGENTQFDSEEQRNTLKAEALFLRAFIYKNLGITYGGVPLLLEELTEPKRDFVRASQEEVFAQCINDLEFAAANLPEVTELSEEGRLTKAAAYHLLTELYIITKDYDKAIESASKVIDNPNYALMTSRFGSKTDQPGDVYGDLFRRGNQNRSSGNTEGIWVAQYEYNVTAGGRGSILTQYFNPGYYNLVGTDGENLFLGPTNQHGGRGIGWFSPSDYLLNDVWESDPNDMRNSEYNIIRDLVADNTESAFYGQKIVENNAFTDDADPYHRYWNAIFAKTTPINDFPDEVFVDFETGEVTRNASQTFRDHYHMRLAETYLLRAEAYLGKGNLGLAADDINRVRARSNADPVEAGEVDIDYILDERTRELHMEEYRMQTLMRLGLMDERKARFNPFYNGKYENYSVEEYHNFWPIPQQEIERNTEATLEQNPGYN</sequence>
<evidence type="ECO:0000259" key="8">
    <source>
        <dbReference type="Pfam" id="PF14322"/>
    </source>
</evidence>
<dbReference type="Proteomes" id="UP000008898">
    <property type="component" value="Chromosome"/>
</dbReference>
<dbReference type="EMBL" id="FP476056">
    <property type="protein sequence ID" value="CAZ97670.1"/>
    <property type="molecule type" value="Genomic_DNA"/>
</dbReference>
<accession>G0L167</accession>
<reference evidence="10" key="1">
    <citation type="submission" date="2009-07" db="EMBL/GenBank/DDBJ databases">
        <title>Complete genome sequence of Zobellia galactanivorans Dsij.</title>
        <authorList>
            <consortium name="Genoscope - CEA"/>
        </authorList>
    </citation>
    <scope>NUCLEOTIDE SEQUENCE [LARGE SCALE GENOMIC DNA]</scope>
    <source>
        <strain evidence="10">DSM 12802 / CCUG 47099 / CIP 106680 / NCIMB 13871 / Dsij</strain>
    </source>
</reference>
<evidence type="ECO:0000313" key="9">
    <source>
        <dbReference type="EMBL" id="CAZ97670.1"/>
    </source>
</evidence>
<keyword evidence="3 6" id="KW-0732">Signal</keyword>
<name>G0L167_ZOBGA</name>
<dbReference type="PROSITE" id="PS51257">
    <property type="entry name" value="PROKAR_LIPOPROTEIN"/>
    <property type="match status" value="1"/>
</dbReference>
<keyword evidence="5" id="KW-0998">Cell outer membrane</keyword>
<evidence type="ECO:0000256" key="4">
    <source>
        <dbReference type="ARBA" id="ARBA00023136"/>
    </source>
</evidence>
<comment type="subcellular location">
    <subcellularLocation>
        <location evidence="1">Cell outer membrane</location>
    </subcellularLocation>
</comment>
<evidence type="ECO:0000256" key="2">
    <source>
        <dbReference type="ARBA" id="ARBA00006275"/>
    </source>
</evidence>
<dbReference type="KEGG" id="zga:ZOBELLIA_3532"/>
<dbReference type="STRING" id="63186.ZOBELLIA_3532"/>
<dbReference type="InterPro" id="IPR011990">
    <property type="entry name" value="TPR-like_helical_dom_sf"/>
</dbReference>
<keyword evidence="4" id="KW-0472">Membrane</keyword>
<keyword evidence="9" id="KW-0449">Lipoprotein</keyword>
<dbReference type="Pfam" id="PF07980">
    <property type="entry name" value="SusD_RagB"/>
    <property type="match status" value="1"/>
</dbReference>
<feature type="chain" id="PRO_5003402122" evidence="6">
    <location>
        <begin position="22"/>
        <end position="557"/>
    </location>
</feature>
<dbReference type="InterPro" id="IPR033985">
    <property type="entry name" value="SusD-like_N"/>
</dbReference>
<evidence type="ECO:0000256" key="1">
    <source>
        <dbReference type="ARBA" id="ARBA00004442"/>
    </source>
</evidence>
<evidence type="ECO:0000256" key="3">
    <source>
        <dbReference type="ARBA" id="ARBA00022729"/>
    </source>
</evidence>
<dbReference type="HOGENOM" id="CLU_015553_1_4_10"/>
<evidence type="ECO:0000256" key="6">
    <source>
        <dbReference type="SAM" id="SignalP"/>
    </source>
</evidence>